<feature type="signal peptide" evidence="2">
    <location>
        <begin position="1"/>
        <end position="34"/>
    </location>
</feature>
<dbReference type="EMBL" id="JABKAV010000005">
    <property type="protein sequence ID" value="NVO83924.1"/>
    <property type="molecule type" value="Genomic_DNA"/>
</dbReference>
<gene>
    <name evidence="3" type="ORF">HW556_03430</name>
</gene>
<evidence type="ECO:0008006" key="5">
    <source>
        <dbReference type="Google" id="ProtNLM"/>
    </source>
</evidence>
<evidence type="ECO:0000256" key="2">
    <source>
        <dbReference type="SAM" id="SignalP"/>
    </source>
</evidence>
<comment type="caution">
    <text evidence="3">The sequence shown here is derived from an EMBL/GenBank/DDBJ whole genome shotgun (WGS) entry which is preliminary data.</text>
</comment>
<feature type="chain" id="PRO_5045775642" description="Cell surface protein SprA" evidence="2">
    <location>
        <begin position="35"/>
        <end position="1316"/>
    </location>
</feature>
<name>A0ABX2Q2G3_9BACT</name>
<evidence type="ECO:0000256" key="1">
    <source>
        <dbReference type="SAM" id="MobiDB-lite"/>
    </source>
</evidence>
<dbReference type="Proteomes" id="UP000626554">
    <property type="component" value="Unassembled WGS sequence"/>
</dbReference>
<keyword evidence="4" id="KW-1185">Reference proteome</keyword>
<feature type="compositionally biased region" description="Low complexity" evidence="1">
    <location>
        <begin position="338"/>
        <end position="348"/>
    </location>
</feature>
<sequence>MTFNPSLACANATGRLWRLLLALLWLLLPAAALAQQRPTVPAAADAPPSTRRCVWVRLAADRDTTLFSLPDTLTVVPASVSLNGRSVAYNSATDQYRYVRPSSRFPSPEPGQPDIVLPPTGPDSVRVCYRVLPLRLAEARFLRPRSLLDTLELWQRPAFGAQDFSVKEQILSTPGINKTGNLSRGVSFGNAQNVFVNSSLNLQLEGKLTDNIDLTAAISDQNVPFQPEGNTQQLQEFDRIYITLTNPRWSLTAGDVVLRNKPDYFLRYYKNIQGGAGEVNFGVLPSGGFGGGAGAGISNQQLFQYPNAAGGSTGTFITSPPTVAPAAGSGQLQPGINPAGAPDPYGPAGSSGGALTPNGIGPNAPSQSQTVTTRRAAGARQPLLSVANGEAFATTSVAAGGAKGKFASIDIAPLENVQGPYRLRGPNGEQFIIVLANSERVYLDGRLLVRGFDADYIIDYNQAELTFSPRHLITSNTRIKVDYEYSDFNYARSLVQASHYQQLGRLQVHANFYREADNPDNSPNLTLNDGQKALLRRSGNVSRVTAPGDTLVLYDRRQIQYRRETLPDPATGLPTRAFVYPPLDTLALVYNVQFTNLGAGRGSYNLGTNTDEANANGRVYTFVGTNRGSYEPVRVLPTPLKKQLITVGTSYALDSTATVFVDLASSDLELNRFATDGATGQAMRVGYVVQNRAVNLPGLAGYRLRSSVDYEYTSRRFTPIDRYRDIEFDRNWSTDNTLISNNQTPREENIFNAGLGLIKDANNALGYRLSRRYRAGEVSGLQHWLDAAHQLGRVQLRGNLFLLNSEAGRRESRWTRGEAAARYVGGALEPGYAYRFDKNQVARAAEGDSLTSANYYDEHALFVQSRDTARIKFRADYSFRRDQTPNAERTELRERGRAHTWQGTLNSQLSATQSLNILATYRDLSARDTTGQTRPGAPAADFVRDRTVLGKLDWNASFWQNTLRSELSYAVATGRELRRDFAYLAVPNGQGTHYWNDLDGNTRQEKNEFFEAQTPDAQFRTYIKVFLPTDDYLPAFTNRFSYRLTLSAPREWREASGWRELLGRFSTLTTVTLDRKSTENTLNSRLNPFAFQTADSLLLSLNKLLRNTLYFNRSNPIFGAEFTIQQTQQKVLLTQGFDTRNLASQNLLLRRTLAQSFTGRLNGTRSIRENQSDYLENRNFRVEQYEVSPEVSYQPSTVWRFTTTYLFSTKRNLAGSDVGTKGTFHEAGLETRISQVGKRTLSATGRYVGVGFEGNQLSLVGLEILNALRPGTNFTWNLNLEQRLSNGLNITLAYDGRKPQGLSAIHTGRMQVAVLF</sequence>
<evidence type="ECO:0000313" key="4">
    <source>
        <dbReference type="Proteomes" id="UP000626554"/>
    </source>
</evidence>
<feature type="region of interest" description="Disordered" evidence="1">
    <location>
        <begin position="327"/>
        <end position="377"/>
    </location>
</feature>
<accession>A0ABX2Q2G3</accession>
<keyword evidence="2" id="KW-0732">Signal</keyword>
<reference evidence="3 4" key="1">
    <citation type="submission" date="2020-05" db="EMBL/GenBank/DDBJ databases">
        <title>Hymenobacter terrestris sp. nov. and Hymenobacter lapidiphilus sp. nov., isolated from regoliths in Antarctica.</title>
        <authorList>
            <person name="Sedlacek I."/>
            <person name="Pantucek R."/>
            <person name="Zeman M."/>
            <person name="Holochova P."/>
            <person name="Kralova S."/>
            <person name="Stankova E."/>
            <person name="Sedo O."/>
            <person name="Micenkova L."/>
            <person name="Svec P."/>
            <person name="Gupta V."/>
            <person name="Sood U."/>
            <person name="Korpole U.S."/>
            <person name="Lal R."/>
        </authorList>
    </citation>
    <scope>NUCLEOTIDE SEQUENCE [LARGE SCALE GENOMIC DNA]</scope>
    <source>
        <strain evidence="3 4">P5252</strain>
    </source>
</reference>
<dbReference type="RefSeq" id="WP_176897964.1">
    <property type="nucleotide sequence ID" value="NZ_JABKAV010000005.1"/>
</dbReference>
<protein>
    <recommendedName>
        <fullName evidence="5">Cell surface protein SprA</fullName>
    </recommendedName>
</protein>
<proteinExistence type="predicted"/>
<organism evidence="3 4">
    <name type="scientific">Hymenobacter terrestris</name>
    <dbReference type="NCBI Taxonomy" id="2748310"/>
    <lineage>
        <taxon>Bacteria</taxon>
        <taxon>Pseudomonadati</taxon>
        <taxon>Bacteroidota</taxon>
        <taxon>Cytophagia</taxon>
        <taxon>Cytophagales</taxon>
        <taxon>Hymenobacteraceae</taxon>
        <taxon>Hymenobacter</taxon>
    </lineage>
</organism>
<evidence type="ECO:0000313" key="3">
    <source>
        <dbReference type="EMBL" id="NVO83924.1"/>
    </source>
</evidence>
<feature type="compositionally biased region" description="Polar residues" evidence="1">
    <location>
        <begin position="364"/>
        <end position="373"/>
    </location>
</feature>